<evidence type="ECO:0000313" key="2">
    <source>
        <dbReference type="EMBL" id="EQD73691.1"/>
    </source>
</evidence>
<reference evidence="2" key="2">
    <citation type="journal article" date="2014" name="ISME J.">
        <title>Microbial stratification in low pH oxic and suboxic macroscopic growths along an acid mine drainage.</title>
        <authorList>
            <person name="Mendez-Garcia C."/>
            <person name="Mesa V."/>
            <person name="Sprenger R.R."/>
            <person name="Richter M."/>
            <person name="Diez M.S."/>
            <person name="Solano J."/>
            <person name="Bargiela R."/>
            <person name="Golyshina O.V."/>
            <person name="Manteca A."/>
            <person name="Ramos J.L."/>
            <person name="Gallego J.R."/>
            <person name="Llorente I."/>
            <person name="Martins Dos Santos V.A."/>
            <person name="Jensen O.N."/>
            <person name="Pelaez A.I."/>
            <person name="Sanchez J."/>
            <person name="Ferrer M."/>
        </authorList>
    </citation>
    <scope>NUCLEOTIDE SEQUENCE</scope>
</reference>
<feature type="region of interest" description="Disordered" evidence="1">
    <location>
        <begin position="43"/>
        <end position="70"/>
    </location>
</feature>
<accession>T1BL55</accession>
<comment type="caution">
    <text evidence="2">The sequence shown here is derived from an EMBL/GenBank/DDBJ whole genome shotgun (WGS) entry which is preliminary data.</text>
</comment>
<evidence type="ECO:0000256" key="1">
    <source>
        <dbReference type="SAM" id="MobiDB-lite"/>
    </source>
</evidence>
<feature type="non-terminal residue" evidence="2">
    <location>
        <position position="70"/>
    </location>
</feature>
<feature type="non-terminal residue" evidence="2">
    <location>
        <position position="1"/>
    </location>
</feature>
<organism evidence="2">
    <name type="scientific">mine drainage metagenome</name>
    <dbReference type="NCBI Taxonomy" id="410659"/>
    <lineage>
        <taxon>unclassified sequences</taxon>
        <taxon>metagenomes</taxon>
        <taxon>ecological metagenomes</taxon>
    </lineage>
</organism>
<proteinExistence type="predicted"/>
<sequence>SQFSRAFADFAASELPQRLHAALIAETQQERLIGHISRDSTEMKPVKSLCASPPRKFRSSQPASWAGRRA</sequence>
<name>T1BL55_9ZZZZ</name>
<dbReference type="EMBL" id="AUZX01003516">
    <property type="protein sequence ID" value="EQD73691.1"/>
    <property type="molecule type" value="Genomic_DNA"/>
</dbReference>
<protein>
    <submittedName>
        <fullName evidence="2">Uncharacterized protein</fullName>
    </submittedName>
</protein>
<dbReference type="AlphaFoldDB" id="T1BL55"/>
<gene>
    <name evidence="2" type="ORF">B1A_04824</name>
</gene>
<reference evidence="2" key="1">
    <citation type="submission" date="2013-08" db="EMBL/GenBank/DDBJ databases">
        <authorList>
            <person name="Mendez C."/>
            <person name="Richter M."/>
            <person name="Ferrer M."/>
            <person name="Sanchez J."/>
        </authorList>
    </citation>
    <scope>NUCLEOTIDE SEQUENCE</scope>
</reference>